<feature type="domain" description="Mycothiol-dependent maleylpyruvate isomerase metal-binding" evidence="2">
    <location>
        <begin position="12"/>
        <end position="139"/>
    </location>
</feature>
<dbReference type="InterPro" id="IPR010872">
    <property type="entry name" value="MDMPI_C-term_domain"/>
</dbReference>
<evidence type="ECO:0000259" key="1">
    <source>
        <dbReference type="Pfam" id="PF07398"/>
    </source>
</evidence>
<dbReference type="EMBL" id="LLZU01000005">
    <property type="protein sequence ID" value="KRV50342.1"/>
    <property type="molecule type" value="Genomic_DNA"/>
</dbReference>
<dbReference type="Pfam" id="PF07398">
    <property type="entry name" value="MDMPI_C"/>
    <property type="match status" value="1"/>
</dbReference>
<feature type="domain" description="MDMPI C-terminal" evidence="1">
    <location>
        <begin position="153"/>
        <end position="241"/>
    </location>
</feature>
<comment type="caution">
    <text evidence="3">The sequence shown here is derived from an EMBL/GenBank/DDBJ whole genome shotgun (WGS) entry which is preliminary data.</text>
</comment>
<dbReference type="SUPFAM" id="SSF55718">
    <property type="entry name" value="SCP-like"/>
    <property type="match status" value="1"/>
</dbReference>
<organism evidence="3 4">
    <name type="scientific">Wenjunlia vitaminophila</name>
    <name type="common">Streptomyces vitaminophilus</name>
    <dbReference type="NCBI Taxonomy" id="76728"/>
    <lineage>
        <taxon>Bacteria</taxon>
        <taxon>Bacillati</taxon>
        <taxon>Actinomycetota</taxon>
        <taxon>Actinomycetes</taxon>
        <taxon>Kitasatosporales</taxon>
        <taxon>Streptomycetaceae</taxon>
        <taxon>Wenjunlia</taxon>
    </lineage>
</organism>
<dbReference type="OrthoDB" id="3671213at2"/>
<dbReference type="SUPFAM" id="SSF109854">
    <property type="entry name" value="DinB/YfiT-like putative metalloenzymes"/>
    <property type="match status" value="1"/>
</dbReference>
<gene>
    <name evidence="3" type="ORF">AQ490_14685</name>
</gene>
<dbReference type="PANTHER" id="PTHR40758">
    <property type="entry name" value="CONSERVED PROTEIN"/>
    <property type="match status" value="1"/>
</dbReference>
<keyword evidence="4" id="KW-1185">Reference proteome</keyword>
<evidence type="ECO:0000313" key="4">
    <source>
        <dbReference type="Proteomes" id="UP000050867"/>
    </source>
</evidence>
<evidence type="ECO:0000313" key="3">
    <source>
        <dbReference type="EMBL" id="KRV50342.1"/>
    </source>
</evidence>
<dbReference type="STRING" id="76728.AQ490_14685"/>
<sequence length="250" mass="26572">MTTLAFPEFLDLIEDRSAALRGAAAGPADLEVRVPGCPDWSLRDLVAHLGFVQRFWAATIAAGPRDAPPNRAAIDGADPHGDLVAWSSESTDLLLAALRDAGPERGCWAWWDPASASWTAASVARHQVQEAAVHAHDAQEAVGRPEPIPTVAAVDGLSGFLDVFLGSAGPWPHRPARVSVQVSQGPRWLVDLAERGSLVVEDDGTAPAVRLEGSASDLLLFLNGRLGPDRIRVEGDRALVEALLAWPDLT</sequence>
<dbReference type="eggNOG" id="COG3154">
    <property type="taxonomic scope" value="Bacteria"/>
</dbReference>
<name>A0A0T6LW99_WENVI</name>
<dbReference type="Pfam" id="PF11716">
    <property type="entry name" value="MDMPI_N"/>
    <property type="match status" value="1"/>
</dbReference>
<dbReference type="InterPro" id="IPR036527">
    <property type="entry name" value="SCP2_sterol-bd_dom_sf"/>
</dbReference>
<reference evidence="3 4" key="1">
    <citation type="submission" date="2015-10" db="EMBL/GenBank/DDBJ databases">
        <title>Draft genome sequence of pyrrolomycin-producing Streptomyces vitaminophilus.</title>
        <authorList>
            <person name="Graham D.E."/>
            <person name="Mahan K.M."/>
            <person name="Klingeman D.M."/>
            <person name="Hettich R.L."/>
            <person name="Parry R.J."/>
        </authorList>
    </citation>
    <scope>NUCLEOTIDE SEQUENCE [LARGE SCALE GENOMIC DNA]</scope>
    <source>
        <strain evidence="3 4">ATCC 31673</strain>
    </source>
</reference>
<evidence type="ECO:0000259" key="2">
    <source>
        <dbReference type="Pfam" id="PF11716"/>
    </source>
</evidence>
<dbReference type="PANTHER" id="PTHR40758:SF1">
    <property type="entry name" value="CONSERVED PROTEIN"/>
    <property type="match status" value="1"/>
</dbReference>
<dbReference type="InterPro" id="IPR017517">
    <property type="entry name" value="Maleyloyr_isom"/>
</dbReference>
<dbReference type="RefSeq" id="WP_018382197.1">
    <property type="nucleotide sequence ID" value="NZ_LLZU01000005.1"/>
</dbReference>
<dbReference type="GO" id="GO:0046872">
    <property type="term" value="F:metal ion binding"/>
    <property type="evidence" value="ECO:0007669"/>
    <property type="project" value="InterPro"/>
</dbReference>
<dbReference type="Gene3D" id="1.20.120.450">
    <property type="entry name" value="dinb family like domain"/>
    <property type="match status" value="1"/>
</dbReference>
<dbReference type="InterPro" id="IPR024344">
    <property type="entry name" value="MDMPI_metal-binding"/>
</dbReference>
<protein>
    <recommendedName>
        <fullName evidence="5">Maleylpyruvate isomerase family mycothiol-dependent enzyme</fullName>
    </recommendedName>
</protein>
<proteinExistence type="predicted"/>
<dbReference type="AlphaFoldDB" id="A0A0T6LW99"/>
<evidence type="ECO:0008006" key="5">
    <source>
        <dbReference type="Google" id="ProtNLM"/>
    </source>
</evidence>
<dbReference type="InterPro" id="IPR034660">
    <property type="entry name" value="DinB/YfiT-like"/>
</dbReference>
<dbReference type="GO" id="GO:0005886">
    <property type="term" value="C:plasma membrane"/>
    <property type="evidence" value="ECO:0007669"/>
    <property type="project" value="TreeGrafter"/>
</dbReference>
<accession>A0A0T6LW99</accession>
<dbReference type="Proteomes" id="UP000050867">
    <property type="component" value="Unassembled WGS sequence"/>
</dbReference>
<dbReference type="NCBIfam" id="TIGR03083">
    <property type="entry name" value="maleylpyruvate isomerase family mycothiol-dependent enzyme"/>
    <property type="match status" value="1"/>
</dbReference>